<organism evidence="1 2">
    <name type="scientific">Paenibacillus taihuensis</name>
    <dbReference type="NCBI Taxonomy" id="1156355"/>
    <lineage>
        <taxon>Bacteria</taxon>
        <taxon>Bacillati</taxon>
        <taxon>Bacillota</taxon>
        <taxon>Bacilli</taxon>
        <taxon>Bacillales</taxon>
        <taxon>Paenibacillaceae</taxon>
        <taxon>Paenibacillus</taxon>
    </lineage>
</organism>
<dbReference type="Proteomes" id="UP000256304">
    <property type="component" value="Unassembled WGS sequence"/>
</dbReference>
<sequence length="669" mass="77970">MNRLIQQRNLRHMLRNQAHFNPFSDKFDSEKISKDLETYRELKKSGEVINDYDPDDFNALNIIEATPLFNAYFKQLYDYMKDAINKTQAHPENIIKYLVAIVNSQTSDINREVVDKIENINSAIRLEEIATFQVHSAVEGNPINAIGAFEIQIDLLNILINYLVYFLDIKGLHDNFNEDELEHITRYMFSTSNVLCVVKDSYDIVTWEDGRIVEMPNNEIHLKYKDDTYPVLQRIGLHRIERNVLASKVEFHNIYLENSRIADVINLKRKKAVVTELRINNRGFIDFQISKTTQHIINEEIITGLAAIVSFYPHINLEPLKNLNRLNIQDLIILYGELLSLSNSIENIFSEQESIKDSKLKCYLARIKKKELISYLQNLTTYSKAQIESFLTVIESDIYLKKSRINLWSRPLLKTRDVYFFILPALKAPNYLQMIDEWLESAQYSLKDRGTALEKLIKSDMVRFLASKGSYAIVPQKQKFILSKKESEEIDLIVSMEKMVFIAEIKNIKFPMEPRDYHNGYKRLKEGAEQVLRKRDFILRNASSFEAELNGIRGKQIHVAVICNYPHFTGIEIDGVPVIDYMVLQTYMNKGEITDLKVEFNEDDSTDAEIINTKRIWTNIDDFYNNFGSYLKNPTIIEQIDPFIELGKSRITMEEADPRMFMQVAEFSS</sequence>
<protein>
    <submittedName>
        <fullName evidence="1">Uncharacterized protein</fullName>
    </submittedName>
</protein>
<dbReference type="EMBL" id="QTTN01000002">
    <property type="protein sequence ID" value="REE92928.1"/>
    <property type="molecule type" value="Genomic_DNA"/>
</dbReference>
<gene>
    <name evidence="1" type="ORF">A8990_1028</name>
</gene>
<accession>A0A3D9SDG1</accession>
<keyword evidence="2" id="KW-1185">Reference proteome</keyword>
<dbReference type="AlphaFoldDB" id="A0A3D9SDG1"/>
<name>A0A3D9SDG1_9BACL</name>
<evidence type="ECO:0000313" key="2">
    <source>
        <dbReference type="Proteomes" id="UP000256304"/>
    </source>
</evidence>
<evidence type="ECO:0000313" key="1">
    <source>
        <dbReference type="EMBL" id="REE92928.1"/>
    </source>
</evidence>
<reference evidence="1 2" key="1">
    <citation type="submission" date="2018-08" db="EMBL/GenBank/DDBJ databases">
        <title>Genomic Encyclopedia of Type Strains, Phase III (KMG-III): the genomes of soil and plant-associated and newly described type strains.</title>
        <authorList>
            <person name="Whitman W."/>
        </authorList>
    </citation>
    <scope>NUCLEOTIDE SEQUENCE [LARGE SCALE GENOMIC DNA]</scope>
    <source>
        <strain evidence="1 2">CGMCC 1.10966</strain>
    </source>
</reference>
<proteinExistence type="predicted"/>
<comment type="caution">
    <text evidence="1">The sequence shown here is derived from an EMBL/GenBank/DDBJ whole genome shotgun (WGS) entry which is preliminary data.</text>
</comment>